<feature type="compositionally biased region" description="Basic and acidic residues" evidence="5">
    <location>
        <begin position="861"/>
        <end position="871"/>
    </location>
</feature>
<feature type="region of interest" description="Disordered" evidence="5">
    <location>
        <begin position="605"/>
        <end position="675"/>
    </location>
</feature>
<accession>A0A9P5YD72</accession>
<evidence type="ECO:0008006" key="10">
    <source>
        <dbReference type="Google" id="ProtNLM"/>
    </source>
</evidence>
<dbReference type="GO" id="GO:0008017">
    <property type="term" value="F:microtubule binding"/>
    <property type="evidence" value="ECO:0007669"/>
    <property type="project" value="InterPro"/>
</dbReference>
<comment type="subcellular location">
    <subcellularLocation>
        <location evidence="1">Cytoplasm</location>
        <location evidence="1">Cytoskeleton</location>
        <location evidence="1">Microtubule organizing center</location>
    </subcellularLocation>
</comment>
<keyword evidence="2" id="KW-0963">Cytoplasm</keyword>
<name>A0A9P5YD72_9AGAR</name>
<dbReference type="InterPro" id="IPR024957">
    <property type="entry name" value="Cep57_MT-bd_dom"/>
</dbReference>
<feature type="domain" description="Cep57 centrosome microtubule-binding" evidence="6">
    <location>
        <begin position="923"/>
        <end position="997"/>
    </location>
</feature>
<organism evidence="8 9">
    <name type="scientific">Collybia nuda</name>
    <dbReference type="NCBI Taxonomy" id="64659"/>
    <lineage>
        <taxon>Eukaryota</taxon>
        <taxon>Fungi</taxon>
        <taxon>Dikarya</taxon>
        <taxon>Basidiomycota</taxon>
        <taxon>Agaricomycotina</taxon>
        <taxon>Agaricomycetes</taxon>
        <taxon>Agaricomycetidae</taxon>
        <taxon>Agaricales</taxon>
        <taxon>Tricholomatineae</taxon>
        <taxon>Clitocybaceae</taxon>
        <taxon>Collybia</taxon>
    </lineage>
</organism>
<dbReference type="Proteomes" id="UP000807353">
    <property type="component" value="Unassembled WGS sequence"/>
</dbReference>
<evidence type="ECO:0000256" key="4">
    <source>
        <dbReference type="SAM" id="Coils"/>
    </source>
</evidence>
<reference evidence="8" key="1">
    <citation type="submission" date="2020-11" db="EMBL/GenBank/DDBJ databases">
        <authorList>
            <consortium name="DOE Joint Genome Institute"/>
            <person name="Ahrendt S."/>
            <person name="Riley R."/>
            <person name="Andreopoulos W."/>
            <person name="Labutti K."/>
            <person name="Pangilinan J."/>
            <person name="Ruiz-Duenas F.J."/>
            <person name="Barrasa J.M."/>
            <person name="Sanchez-Garcia M."/>
            <person name="Camarero S."/>
            <person name="Miyauchi S."/>
            <person name="Serrano A."/>
            <person name="Linde D."/>
            <person name="Babiker R."/>
            <person name="Drula E."/>
            <person name="Ayuso-Fernandez I."/>
            <person name="Pacheco R."/>
            <person name="Padilla G."/>
            <person name="Ferreira P."/>
            <person name="Barriuso J."/>
            <person name="Kellner H."/>
            <person name="Castanera R."/>
            <person name="Alfaro M."/>
            <person name="Ramirez L."/>
            <person name="Pisabarro A.G."/>
            <person name="Kuo A."/>
            <person name="Tritt A."/>
            <person name="Lipzen A."/>
            <person name="He G."/>
            <person name="Yan M."/>
            <person name="Ng V."/>
            <person name="Cullen D."/>
            <person name="Martin F."/>
            <person name="Rosso M.-N."/>
            <person name="Henrissat B."/>
            <person name="Hibbett D."/>
            <person name="Martinez A.T."/>
            <person name="Grigoriev I.V."/>
        </authorList>
    </citation>
    <scope>NUCLEOTIDE SEQUENCE</scope>
    <source>
        <strain evidence="8">CBS 247.69</strain>
    </source>
</reference>
<feature type="coiled-coil region" evidence="4">
    <location>
        <begin position="431"/>
        <end position="465"/>
    </location>
</feature>
<dbReference type="InterPro" id="IPR025925">
    <property type="entry name" value="PPC89_CLD"/>
</dbReference>
<evidence type="ECO:0000259" key="6">
    <source>
        <dbReference type="Pfam" id="PF06657"/>
    </source>
</evidence>
<dbReference type="Pfam" id="PF06657">
    <property type="entry name" value="Cep57_MT_bd"/>
    <property type="match status" value="1"/>
</dbReference>
<evidence type="ECO:0000256" key="2">
    <source>
        <dbReference type="ARBA" id="ARBA00022490"/>
    </source>
</evidence>
<proteinExistence type="predicted"/>
<dbReference type="InterPro" id="IPR051756">
    <property type="entry name" value="Centrosomal_MT-associated"/>
</dbReference>
<feature type="compositionally biased region" description="Basic and acidic residues" evidence="5">
    <location>
        <begin position="747"/>
        <end position="758"/>
    </location>
</feature>
<feature type="compositionally biased region" description="Acidic residues" evidence="5">
    <location>
        <begin position="872"/>
        <end position="885"/>
    </location>
</feature>
<dbReference type="GO" id="GO:0005815">
    <property type="term" value="C:microtubule organizing center"/>
    <property type="evidence" value="ECO:0007669"/>
    <property type="project" value="UniProtKB-SubCell"/>
</dbReference>
<keyword evidence="3" id="KW-0206">Cytoskeleton</keyword>
<feature type="region of interest" description="Disordered" evidence="5">
    <location>
        <begin position="711"/>
        <end position="820"/>
    </location>
</feature>
<feature type="compositionally biased region" description="Acidic residues" evidence="5">
    <location>
        <begin position="44"/>
        <end position="54"/>
    </location>
</feature>
<feature type="compositionally biased region" description="Acidic residues" evidence="5">
    <location>
        <begin position="647"/>
        <end position="656"/>
    </location>
</feature>
<feature type="region of interest" description="Disordered" evidence="5">
    <location>
        <begin position="41"/>
        <end position="71"/>
    </location>
</feature>
<dbReference type="Pfam" id="PF14197">
    <property type="entry name" value="Cep57_CLD_2"/>
    <property type="match status" value="1"/>
</dbReference>
<feature type="compositionally biased region" description="Basic and acidic residues" evidence="5">
    <location>
        <begin position="331"/>
        <end position="343"/>
    </location>
</feature>
<feature type="domain" description="PPC89 centrosome localisation" evidence="7">
    <location>
        <begin position="519"/>
        <end position="593"/>
    </location>
</feature>
<dbReference type="EMBL" id="MU150245">
    <property type="protein sequence ID" value="KAF9465721.1"/>
    <property type="molecule type" value="Genomic_DNA"/>
</dbReference>
<feature type="compositionally biased region" description="Basic and acidic residues" evidence="5">
    <location>
        <begin position="625"/>
        <end position="646"/>
    </location>
</feature>
<feature type="region of interest" description="Disordered" evidence="5">
    <location>
        <begin position="853"/>
        <end position="927"/>
    </location>
</feature>
<feature type="compositionally biased region" description="Basic residues" evidence="5">
    <location>
        <begin position="1029"/>
        <end position="1038"/>
    </location>
</feature>
<feature type="region of interest" description="Disordered" evidence="5">
    <location>
        <begin position="331"/>
        <end position="383"/>
    </location>
</feature>
<evidence type="ECO:0000256" key="3">
    <source>
        <dbReference type="ARBA" id="ARBA00023212"/>
    </source>
</evidence>
<keyword evidence="9" id="KW-1185">Reference proteome</keyword>
<evidence type="ECO:0000313" key="9">
    <source>
        <dbReference type="Proteomes" id="UP000807353"/>
    </source>
</evidence>
<feature type="coiled-coil region" evidence="4">
    <location>
        <begin position="502"/>
        <end position="585"/>
    </location>
</feature>
<dbReference type="PANTHER" id="PTHR19336">
    <property type="entry name" value="UNCHARACTERIZED DUF1167"/>
    <property type="match status" value="1"/>
</dbReference>
<gene>
    <name evidence="8" type="ORF">BDZ94DRAFT_1252979</name>
</gene>
<evidence type="ECO:0000256" key="5">
    <source>
        <dbReference type="SAM" id="MobiDB-lite"/>
    </source>
</evidence>
<evidence type="ECO:0000313" key="8">
    <source>
        <dbReference type="EMBL" id="KAF9465721.1"/>
    </source>
</evidence>
<feature type="compositionally biased region" description="Basic and acidic residues" evidence="5">
    <location>
        <begin position="222"/>
        <end position="238"/>
    </location>
</feature>
<dbReference type="AlphaFoldDB" id="A0A9P5YD72"/>
<feature type="region of interest" description="Disordered" evidence="5">
    <location>
        <begin position="1011"/>
        <end position="1038"/>
    </location>
</feature>
<evidence type="ECO:0000256" key="1">
    <source>
        <dbReference type="ARBA" id="ARBA00004267"/>
    </source>
</evidence>
<feature type="region of interest" description="Disordered" evidence="5">
    <location>
        <begin position="201"/>
        <end position="319"/>
    </location>
</feature>
<comment type="caution">
    <text evidence="8">The sequence shown here is derived from an EMBL/GenBank/DDBJ whole genome shotgun (WGS) entry which is preliminary data.</text>
</comment>
<sequence>MKRHSKGSVLDISIRGDELEHHRIQLENNLQRTDLSLRLSSASDNEEFEEEDSVEYARHNSGPPAFPDFASFEHRSRDHFDGDTHSQIHPWSYRTADDEEEGINPYAGETMSTAAHHASALTLNAGLGGGRGARRDISLSGAEYDPDRPLHDMIAGVDSKLSVFDVEASRSKYPGIGSVTFDPLVVDSTAELDRVLRSGYAPAPPADLHSPLHSSSSSSASDSDHNPTSRPKLSDALRRVSFSPKRPRSAQSNRSDSRHHPALSPLAHTSPLPDMSHNAPTPRPAKRANIFPSYPTSPIAQQPQVRLQPPTPTSTNSKFGRMARGITREIEEQQQQDHIEHSRPSSAPVGDRNPFDTTSTSLRHPTPRRASAMKQQTPRGKVQLPDVTGLTSAVESPAKLGTEYYPYRAGDGPRESEARLLKTLSGVQAQLHHLEQENSISRRRVRELELELEVCKRDVARERTRVMEREEVIVQQQRDVSNIALSRKNKGKARAKDVSMDVDAAHEKYREAVEEKKALEALISTLRTHLTRLTSELSSHQELLTELRTLRDSDVRALKQKSAEVDRLKEEVERLAGEVEVLRGVVEEGLKERRSVREVSIVHSTADLAMSEDMESEEEDELETETQHEQSRHQVEHELEEHQHTDNEEEDEEPEPFDPVSIIGSSRGNVALGDRTMRTDHATLGSSKLGTSTTTGHFIDSAEFERISAEVEERRSERSGMSYAQSQLQSRVHSHSPPPVERRSRRATVEDVSDHENRPASPAPSTLSSRRSAHQRIAAAPAPDSQPSSSRPTAPTPAQASKRHIHRIKPQEPEETPFPQIRGTHLERLFFSAPEHNAKTCTVCHRRRREPDASWIPPRFGRREEDRHEHDHDEDDEEEEEDEGFAEGSEGPEHEQTLRVNKGKQREHVTFSTEPGPWKQQARREGLPPQTVVTRVIRELEDDFTHYKSIYVELADQYKEMDAVSDVRKRNALAQHLREVVDILEQKGDQIASLYDLLSFKDKPVSESIVPSKIRPTPAATSSWGRSGGLRRHATALT</sequence>
<dbReference type="Gene3D" id="1.20.58.90">
    <property type="match status" value="1"/>
</dbReference>
<keyword evidence="4" id="KW-0175">Coiled coil</keyword>
<feature type="compositionally biased region" description="Low complexity" evidence="5">
    <location>
        <begin position="778"/>
        <end position="800"/>
    </location>
</feature>
<protein>
    <recommendedName>
        <fullName evidence="10">Cep57 centrosome microtubule-binding domain-containing protein</fullName>
    </recommendedName>
</protein>
<feature type="compositionally biased region" description="Low complexity" evidence="5">
    <location>
        <begin position="206"/>
        <end position="221"/>
    </location>
</feature>
<dbReference type="OrthoDB" id="76453at2759"/>
<feature type="compositionally biased region" description="Polar residues" evidence="5">
    <location>
        <begin position="294"/>
        <end position="305"/>
    </location>
</feature>
<evidence type="ECO:0000259" key="7">
    <source>
        <dbReference type="Pfam" id="PF14197"/>
    </source>
</evidence>
<dbReference type="PANTHER" id="PTHR19336:SF9">
    <property type="entry name" value="SPINDLE POLE BODY PROTEIN PPC89"/>
    <property type="match status" value="1"/>
</dbReference>
<feature type="compositionally biased region" description="Acidic residues" evidence="5">
    <location>
        <begin position="610"/>
        <end position="624"/>
    </location>
</feature>